<dbReference type="AlphaFoldDB" id="A0A4R3I2P1"/>
<dbReference type="EMBL" id="SLZQ01000001">
    <property type="protein sequence ID" value="TCS39283.1"/>
    <property type="molecule type" value="Genomic_DNA"/>
</dbReference>
<keyword evidence="4" id="KW-1185">Reference proteome</keyword>
<name>A0A4R3I2P1_PAULE</name>
<comment type="caution">
    <text evidence="3">The sequence shown here is derived from an EMBL/GenBank/DDBJ whole genome shotgun (WGS) entry which is preliminary data.</text>
</comment>
<evidence type="ECO:0000313" key="3">
    <source>
        <dbReference type="EMBL" id="TCS39283.1"/>
    </source>
</evidence>
<dbReference type="Pfam" id="PF05656">
    <property type="entry name" value="DUF805"/>
    <property type="match status" value="1"/>
</dbReference>
<dbReference type="Proteomes" id="UP000295382">
    <property type="component" value="Unassembled WGS sequence"/>
</dbReference>
<feature type="compositionally biased region" description="Low complexity" evidence="1">
    <location>
        <begin position="92"/>
        <end position="105"/>
    </location>
</feature>
<keyword evidence="2" id="KW-1133">Transmembrane helix</keyword>
<evidence type="ECO:0000256" key="1">
    <source>
        <dbReference type="SAM" id="MobiDB-lite"/>
    </source>
</evidence>
<evidence type="ECO:0000256" key="2">
    <source>
        <dbReference type="SAM" id="Phobius"/>
    </source>
</evidence>
<dbReference type="RefSeq" id="WP_132256516.1">
    <property type="nucleotide sequence ID" value="NZ_SLZQ01000001.1"/>
</dbReference>
<dbReference type="GO" id="GO:0005886">
    <property type="term" value="C:plasma membrane"/>
    <property type="evidence" value="ECO:0007669"/>
    <property type="project" value="TreeGrafter"/>
</dbReference>
<dbReference type="PANTHER" id="PTHR34980">
    <property type="entry name" value="INNER MEMBRANE PROTEIN-RELATED-RELATED"/>
    <property type="match status" value="1"/>
</dbReference>
<protein>
    <submittedName>
        <fullName evidence="3">Uncharacterized membrane protein YhaH (DUF805 family)</fullName>
    </submittedName>
</protein>
<dbReference type="PANTHER" id="PTHR34980:SF3">
    <property type="entry name" value="BLR8105 PROTEIN"/>
    <property type="match status" value="1"/>
</dbReference>
<evidence type="ECO:0000313" key="4">
    <source>
        <dbReference type="Proteomes" id="UP000295382"/>
    </source>
</evidence>
<keyword evidence="2" id="KW-0472">Membrane</keyword>
<feature type="transmembrane region" description="Helical" evidence="2">
    <location>
        <begin position="343"/>
        <end position="363"/>
    </location>
</feature>
<organism evidence="3 4">
    <name type="scientific">Paucimonas lemoignei</name>
    <name type="common">Pseudomonas lemoignei</name>
    <dbReference type="NCBI Taxonomy" id="29443"/>
    <lineage>
        <taxon>Bacteria</taxon>
        <taxon>Pseudomonadati</taxon>
        <taxon>Pseudomonadota</taxon>
        <taxon>Betaproteobacteria</taxon>
        <taxon>Burkholderiales</taxon>
        <taxon>Burkholderiaceae</taxon>
        <taxon>Paucimonas</taxon>
    </lineage>
</organism>
<proteinExistence type="predicted"/>
<feature type="transmembrane region" description="Helical" evidence="2">
    <location>
        <begin position="251"/>
        <end position="271"/>
    </location>
</feature>
<accession>A0A4R3I2P1</accession>
<feature type="region of interest" description="Disordered" evidence="1">
    <location>
        <begin position="91"/>
        <end position="182"/>
    </location>
</feature>
<reference evidence="3 4" key="1">
    <citation type="submission" date="2019-03" db="EMBL/GenBank/DDBJ databases">
        <title>Genomic Encyclopedia of Type Strains, Phase IV (KMG-IV): sequencing the most valuable type-strain genomes for metagenomic binning, comparative biology and taxonomic classification.</title>
        <authorList>
            <person name="Goeker M."/>
        </authorList>
    </citation>
    <scope>NUCLEOTIDE SEQUENCE [LARGE SCALE GENOMIC DNA]</scope>
    <source>
        <strain evidence="3 4">DSM 7445</strain>
    </source>
</reference>
<keyword evidence="2" id="KW-0812">Transmembrane</keyword>
<gene>
    <name evidence="3" type="ORF">EDC30_101238</name>
</gene>
<feature type="transmembrane region" description="Helical" evidence="2">
    <location>
        <begin position="292"/>
        <end position="323"/>
    </location>
</feature>
<feature type="transmembrane region" description="Helical" evidence="2">
    <location>
        <begin position="221"/>
        <end position="245"/>
    </location>
</feature>
<sequence>MSESASIFLTGETLPGFVKEDVITALTRLLNTDKSMATSLLSGRETLIKRNATPADIERYTQALRKAGAAVRAVQPSAPSAFPTLFEDVDEPASAPAAPAPVAKPVAPPAPKQDSQQILKQETKPEPKPAPRQETQHKPPVSQELTLAPGWSKPGEEQAATAPARMEQASGTGIYRPPVSSVSSRSRATEAARADNAFDAVYAEVPVFGFSTEGRIGRLRYMAYLMPAMALMVAMAIVAAIFIPAMGPAKLGFGILICVIVVAVVLLWMSVRIAALRLHDLNRSGKWVLLPVFVSVAAGASGSPALVMMAPVVLWILSLALMFWPGSQEYNDYGPPSAPNNEWIQIGAILYLALWAFSIVGTLKYEKSHLSDDSDEASQNAAEEAQADARIRSYAKQLDAQTPFMMGPMLKLDKVEYADKVLRYTSTIQGRGFMITDEEKDAMKKSMLNSYCGQGQEGRFFPSNKIPVDFVFRYQVTAWDYDSFTLKLSPESCR</sequence>
<dbReference type="OrthoDB" id="8743872at2"/>
<feature type="compositionally biased region" description="Basic and acidic residues" evidence="1">
    <location>
        <begin position="121"/>
        <end position="137"/>
    </location>
</feature>
<dbReference type="InterPro" id="IPR008523">
    <property type="entry name" value="DUF805"/>
</dbReference>